<reference evidence="9" key="1">
    <citation type="journal article" date="2005" name="Curr. Biol.">
        <title>Remodelling of the homeobox gene complement in the tunicate Oikopleura dioica.</title>
        <authorList>
            <person name="Edvardsen R.B."/>
            <person name="Seo H.C."/>
            <person name="Jensen M.F."/>
            <person name="Mialon A."/>
            <person name="Mikhaleva J."/>
            <person name="Bjordal M."/>
            <person name="Cartry J."/>
            <person name="Reinhardt R."/>
            <person name="Weissenbach J."/>
            <person name="Wincker P."/>
            <person name="Chourrout D."/>
        </authorList>
    </citation>
    <scope>NUCLEOTIDE SEQUENCE</scope>
</reference>
<evidence type="ECO:0000256" key="5">
    <source>
        <dbReference type="PROSITE-ProRule" id="PRU00108"/>
    </source>
</evidence>
<proteinExistence type="predicted"/>
<evidence type="ECO:0000256" key="2">
    <source>
        <dbReference type="ARBA" id="ARBA00023125"/>
    </source>
</evidence>
<dbReference type="GO" id="GO:0000981">
    <property type="term" value="F:DNA-binding transcription factor activity, RNA polymerase II-specific"/>
    <property type="evidence" value="ECO:0007669"/>
    <property type="project" value="InterPro"/>
</dbReference>
<feature type="domain" description="Homeobox" evidence="8">
    <location>
        <begin position="124"/>
        <end position="184"/>
    </location>
</feature>
<accession>Q5EVJ4</accession>
<feature type="compositionally biased region" description="Polar residues" evidence="7">
    <location>
        <begin position="242"/>
        <end position="254"/>
    </location>
</feature>
<dbReference type="EMBL" id="AY705676">
    <property type="protein sequence ID" value="AAW23064.1"/>
    <property type="molecule type" value="Genomic_DNA"/>
</dbReference>
<protein>
    <submittedName>
        <fullName evidence="9">Arx</fullName>
    </submittedName>
</protein>
<dbReference type="CDD" id="cd00086">
    <property type="entry name" value="homeodomain"/>
    <property type="match status" value="1"/>
</dbReference>
<dbReference type="SMART" id="SM00389">
    <property type="entry name" value="HOX"/>
    <property type="match status" value="1"/>
</dbReference>
<dbReference type="PANTHER" id="PTHR24329:SF543">
    <property type="entry name" value="FI01017P-RELATED"/>
    <property type="match status" value="1"/>
</dbReference>
<evidence type="ECO:0000256" key="3">
    <source>
        <dbReference type="ARBA" id="ARBA00023155"/>
    </source>
</evidence>
<feature type="compositionally biased region" description="Low complexity" evidence="7">
    <location>
        <begin position="66"/>
        <end position="77"/>
    </location>
</feature>
<dbReference type="Gene3D" id="1.10.10.60">
    <property type="entry name" value="Homeodomain-like"/>
    <property type="match status" value="1"/>
</dbReference>
<keyword evidence="4 5" id="KW-0539">Nucleus</keyword>
<dbReference type="AlphaFoldDB" id="Q5EVJ4"/>
<evidence type="ECO:0000259" key="8">
    <source>
        <dbReference type="PROSITE" id="PS50071"/>
    </source>
</evidence>
<dbReference type="InterPro" id="IPR050649">
    <property type="entry name" value="Paired_Homeobox_TFs"/>
</dbReference>
<keyword evidence="2 5" id="KW-0238">DNA-binding</keyword>
<dbReference type="InterPro" id="IPR017970">
    <property type="entry name" value="Homeobox_CS"/>
</dbReference>
<organism evidence="9">
    <name type="scientific">Oikopleura dioica</name>
    <name type="common">Tunicate</name>
    <dbReference type="NCBI Taxonomy" id="34765"/>
    <lineage>
        <taxon>Eukaryota</taxon>
        <taxon>Metazoa</taxon>
        <taxon>Chordata</taxon>
        <taxon>Tunicata</taxon>
        <taxon>Appendicularia</taxon>
        <taxon>Copelata</taxon>
        <taxon>Oikopleuridae</taxon>
        <taxon>Oikopleura</taxon>
    </lineage>
</organism>
<dbReference type="PANTHER" id="PTHR24329">
    <property type="entry name" value="HOMEOBOX PROTEIN ARISTALESS"/>
    <property type="match status" value="1"/>
</dbReference>
<evidence type="ECO:0000256" key="1">
    <source>
        <dbReference type="ARBA" id="ARBA00004123"/>
    </source>
</evidence>
<name>Q5EVJ4_OIKDI</name>
<feature type="compositionally biased region" description="Polar residues" evidence="7">
    <location>
        <begin position="206"/>
        <end position="217"/>
    </location>
</feature>
<feature type="region of interest" description="Disordered" evidence="7">
    <location>
        <begin position="15"/>
        <end position="48"/>
    </location>
</feature>
<keyword evidence="3 5" id="KW-0371">Homeobox</keyword>
<dbReference type="InterPro" id="IPR001356">
    <property type="entry name" value="HD"/>
</dbReference>
<sequence>MASLHTIEHLLKSVVDGATSHRDSDSTAVSTNPTVPHPSPVDSPSSGNFFTQEIKVTEIDALEVSGASSSLQTSSPSHLHIESPKTVETSLAETLSDSSTSFDTSPMGKASILNRAESAAESRRKQRRFRTTFSAYQLEELENTFVRTHYPDVFTREELAARIDLTEARVQVWFQNRRAKWRKREKHAQDGGEAESNKCRFQKNTVTRKSPRITSTFSRDDHPANAPLIAKRNCTVHRPFDPQSNPVLQPSNFNAAAEQYAWPGTRELPTEESVSDQ</sequence>
<feature type="region of interest" description="Disordered" evidence="7">
    <location>
        <begin position="206"/>
        <end position="277"/>
    </location>
</feature>
<feature type="region of interest" description="Disordered" evidence="7">
    <location>
        <begin position="66"/>
        <end position="85"/>
    </location>
</feature>
<dbReference type="GO" id="GO:0005634">
    <property type="term" value="C:nucleus"/>
    <property type="evidence" value="ECO:0007669"/>
    <property type="project" value="UniProtKB-SubCell"/>
</dbReference>
<dbReference type="SUPFAM" id="SSF46689">
    <property type="entry name" value="Homeodomain-like"/>
    <property type="match status" value="1"/>
</dbReference>
<evidence type="ECO:0000256" key="6">
    <source>
        <dbReference type="RuleBase" id="RU000682"/>
    </source>
</evidence>
<comment type="subcellular location">
    <subcellularLocation>
        <location evidence="1 5 6">Nucleus</location>
    </subcellularLocation>
</comment>
<dbReference type="Pfam" id="PF00046">
    <property type="entry name" value="Homeodomain"/>
    <property type="match status" value="1"/>
</dbReference>
<evidence type="ECO:0000256" key="4">
    <source>
        <dbReference type="ARBA" id="ARBA00023242"/>
    </source>
</evidence>
<dbReference type="PROSITE" id="PS50071">
    <property type="entry name" value="HOMEOBOX_2"/>
    <property type="match status" value="1"/>
</dbReference>
<dbReference type="FunFam" id="1.10.10.60:FF:000679">
    <property type="entry name" value="Homeobox protein aristaless"/>
    <property type="match status" value="1"/>
</dbReference>
<dbReference type="InterPro" id="IPR009057">
    <property type="entry name" value="Homeodomain-like_sf"/>
</dbReference>
<feature type="DNA-binding region" description="Homeobox" evidence="5">
    <location>
        <begin position="126"/>
        <end position="185"/>
    </location>
</feature>
<evidence type="ECO:0000256" key="7">
    <source>
        <dbReference type="SAM" id="MobiDB-lite"/>
    </source>
</evidence>
<dbReference type="GO" id="GO:0000977">
    <property type="term" value="F:RNA polymerase II transcription regulatory region sequence-specific DNA binding"/>
    <property type="evidence" value="ECO:0007669"/>
    <property type="project" value="TreeGrafter"/>
</dbReference>
<evidence type="ECO:0000313" key="9">
    <source>
        <dbReference type="EMBL" id="AAW23064.1"/>
    </source>
</evidence>
<dbReference type="PROSITE" id="PS00027">
    <property type="entry name" value="HOMEOBOX_1"/>
    <property type="match status" value="1"/>
</dbReference>